<feature type="domain" description="ABC transporter" evidence="8">
    <location>
        <begin position="2"/>
        <end position="246"/>
    </location>
</feature>
<dbReference type="PANTHER" id="PTHR19211:SF14">
    <property type="entry name" value="ATP-BINDING CASSETTE SUB-FAMILY F MEMBER 1"/>
    <property type="match status" value="1"/>
</dbReference>
<feature type="compositionally biased region" description="Basic and acidic residues" evidence="7">
    <location>
        <begin position="542"/>
        <end position="553"/>
    </location>
</feature>
<name>A0A1I7DZL8_9ENTR</name>
<dbReference type="AlphaFoldDB" id="A0A1I7DZL8"/>
<feature type="coiled-coil region" evidence="6">
    <location>
        <begin position="84"/>
        <end position="111"/>
    </location>
</feature>
<dbReference type="SMART" id="SM00382">
    <property type="entry name" value="AAA"/>
    <property type="match status" value="2"/>
</dbReference>
<dbReference type="OrthoDB" id="9762051at2"/>
<accession>A0A1I7DZL8</accession>
<evidence type="ECO:0000256" key="7">
    <source>
        <dbReference type="SAM" id="MobiDB-lite"/>
    </source>
</evidence>
<dbReference type="Pfam" id="PF12848">
    <property type="entry name" value="ABC_tran_Xtn"/>
    <property type="match status" value="1"/>
</dbReference>
<keyword evidence="6" id="KW-0175">Coiled coil</keyword>
<dbReference type="NCBIfam" id="NF007921">
    <property type="entry name" value="PRK10636.1"/>
    <property type="match status" value="1"/>
</dbReference>
<dbReference type="GO" id="GO:0016887">
    <property type="term" value="F:ATP hydrolysis activity"/>
    <property type="evidence" value="ECO:0007669"/>
    <property type="project" value="InterPro"/>
</dbReference>
<evidence type="ECO:0000256" key="5">
    <source>
        <dbReference type="ARBA" id="ARBA00069073"/>
    </source>
</evidence>
<comment type="similarity">
    <text evidence="4">Belongs to the ABC transporter superfamily. ABCF family. YheS subfamily.</text>
</comment>
<dbReference type="InterPro" id="IPR027417">
    <property type="entry name" value="P-loop_NTPase"/>
</dbReference>
<dbReference type="FunFam" id="3.40.50.300:FF:002053">
    <property type="entry name" value="ABC transporter ATP-binding protein"/>
    <property type="match status" value="1"/>
</dbReference>
<dbReference type="RefSeq" id="WP_090125588.1">
    <property type="nucleotide sequence ID" value="NZ_CP045300.1"/>
</dbReference>
<keyword evidence="10" id="KW-1185">Reference proteome</keyword>
<dbReference type="Gene3D" id="3.40.50.300">
    <property type="entry name" value="P-loop containing nucleotide triphosphate hydrolases"/>
    <property type="match status" value="2"/>
</dbReference>
<protein>
    <recommendedName>
        <fullName evidence="5">Probable ATP-binding protein YheS</fullName>
    </recommendedName>
</protein>
<sequence length="634" mass="71018">MIVFSSLQIRRGVRVLLDNATATINPGQKVGLVGKNGCGKSTLLSLLKNEMSADGGSVTFPGTWLLAWVNQETPALSEAAINYVIDGDREYRKLEAELNSANERNDGHAIATVHGKLDAIDAWTIRSRASSLLHGLGFTNEQLDRPVSDFSGGWRMRLNLAQALICRSDLLLLDEPTNHLDLDAVIWLEKWLKSYQGTLILISHDRDFLDPVVDKILHIEQQSLFEYTGNYSSFERQRATRLAQQQATYESQQQRVAHLQSFIDRFKAKASKAKQAQSRIKMLERMELISPAHVDNPFHFSFRAPESLPNPLLKMEKVSAGYGDRTILNAIKLNLVPGSRIGLLGRNGAGKSTLIKMLAGELAPQSGEIGLAKGIKLGYFAQHQLEFLRADESPLQHMARLASQELEQKLRDYLGGFGFQGDKVTEVTERFSGGEKARLVLALIVWQRPNLLLLDEPTNHLDLDMRQALTEALIEFEGALVVVSHDRHLLRSTTDDLYLVHDGKVEPFEGDLEDYQQWLSDVQKQESQPAEAAKDNGNSAQARKDQKRREAELRTQTQPLRKEIARLEKEMEKLNAKLAQAEEKLGDSGLYDQSRKAELTSCLQQQATAKAGLEECEMAWLEAHEQLEAILQGE</sequence>
<evidence type="ECO:0000313" key="10">
    <source>
        <dbReference type="Proteomes" id="UP000199187"/>
    </source>
</evidence>
<evidence type="ECO:0000256" key="4">
    <source>
        <dbReference type="ARBA" id="ARBA00061571"/>
    </source>
</evidence>
<evidence type="ECO:0000256" key="2">
    <source>
        <dbReference type="ARBA" id="ARBA00022741"/>
    </source>
</evidence>
<dbReference type="InterPro" id="IPR017871">
    <property type="entry name" value="ABC_transporter-like_CS"/>
</dbReference>
<keyword evidence="3 9" id="KW-0067">ATP-binding</keyword>
<dbReference type="EMBL" id="FPAU01000008">
    <property type="protein sequence ID" value="SFU17076.1"/>
    <property type="molecule type" value="Genomic_DNA"/>
</dbReference>
<dbReference type="InterPro" id="IPR032524">
    <property type="entry name" value="ABC_tran_C"/>
</dbReference>
<dbReference type="InterPro" id="IPR003593">
    <property type="entry name" value="AAA+_ATPase"/>
</dbReference>
<evidence type="ECO:0000256" key="1">
    <source>
        <dbReference type="ARBA" id="ARBA00022737"/>
    </source>
</evidence>
<evidence type="ECO:0000256" key="3">
    <source>
        <dbReference type="ARBA" id="ARBA00022840"/>
    </source>
</evidence>
<evidence type="ECO:0000313" key="9">
    <source>
        <dbReference type="EMBL" id="SFU17076.1"/>
    </source>
</evidence>
<dbReference type="CDD" id="cd03221">
    <property type="entry name" value="ABCF_EF-3"/>
    <property type="match status" value="2"/>
</dbReference>
<dbReference type="InterPro" id="IPR050611">
    <property type="entry name" value="ABCF"/>
</dbReference>
<dbReference type="Pfam" id="PF00005">
    <property type="entry name" value="ABC_tran"/>
    <property type="match status" value="2"/>
</dbReference>
<dbReference type="PROSITE" id="PS00211">
    <property type="entry name" value="ABC_TRANSPORTER_1"/>
    <property type="match status" value="2"/>
</dbReference>
<evidence type="ECO:0000256" key="6">
    <source>
        <dbReference type="SAM" id="Coils"/>
    </source>
</evidence>
<proteinExistence type="inferred from homology"/>
<dbReference type="GO" id="GO:0003677">
    <property type="term" value="F:DNA binding"/>
    <property type="evidence" value="ECO:0007669"/>
    <property type="project" value="InterPro"/>
</dbReference>
<gene>
    <name evidence="9" type="ORF">SAMN05192562_10815</name>
</gene>
<dbReference type="FunFam" id="3.40.50.300:FF:000011">
    <property type="entry name" value="Putative ABC transporter ATP-binding component"/>
    <property type="match status" value="1"/>
</dbReference>
<dbReference type="InterPro" id="IPR032781">
    <property type="entry name" value="ABC_tran_Xtn"/>
</dbReference>
<feature type="domain" description="ABC transporter" evidence="8">
    <location>
        <begin position="313"/>
        <end position="527"/>
    </location>
</feature>
<keyword evidence="2" id="KW-0547">Nucleotide-binding</keyword>
<dbReference type="PANTHER" id="PTHR19211">
    <property type="entry name" value="ATP-BINDING TRANSPORT PROTEIN-RELATED"/>
    <property type="match status" value="1"/>
</dbReference>
<dbReference type="Pfam" id="PF16326">
    <property type="entry name" value="ABC_tran_CTD"/>
    <property type="match status" value="1"/>
</dbReference>
<dbReference type="PROSITE" id="PS50893">
    <property type="entry name" value="ABC_TRANSPORTER_2"/>
    <property type="match status" value="2"/>
</dbReference>
<dbReference type="GO" id="GO:0005524">
    <property type="term" value="F:ATP binding"/>
    <property type="evidence" value="ECO:0007669"/>
    <property type="project" value="UniProtKB-KW"/>
</dbReference>
<dbReference type="SUPFAM" id="SSF52540">
    <property type="entry name" value="P-loop containing nucleoside triphosphate hydrolases"/>
    <property type="match status" value="2"/>
</dbReference>
<dbReference type="InterPro" id="IPR003439">
    <property type="entry name" value="ABC_transporter-like_ATP-bd"/>
</dbReference>
<organism evidence="9 10">
    <name type="scientific">Kosakonia arachidis</name>
    <dbReference type="NCBI Taxonomy" id="551989"/>
    <lineage>
        <taxon>Bacteria</taxon>
        <taxon>Pseudomonadati</taxon>
        <taxon>Pseudomonadota</taxon>
        <taxon>Gammaproteobacteria</taxon>
        <taxon>Enterobacterales</taxon>
        <taxon>Enterobacteriaceae</taxon>
        <taxon>Kosakonia</taxon>
    </lineage>
</organism>
<reference evidence="10" key="1">
    <citation type="submission" date="2016-10" db="EMBL/GenBank/DDBJ databases">
        <authorList>
            <person name="Varghese N."/>
            <person name="Submissions S."/>
        </authorList>
    </citation>
    <scope>NUCLEOTIDE SEQUENCE [LARGE SCALE GENOMIC DNA]</scope>
    <source>
        <strain evidence="10">Ah-143</strain>
    </source>
</reference>
<keyword evidence="1" id="KW-0677">Repeat</keyword>
<evidence type="ECO:0000259" key="8">
    <source>
        <dbReference type="PROSITE" id="PS50893"/>
    </source>
</evidence>
<dbReference type="Proteomes" id="UP000199187">
    <property type="component" value="Unassembled WGS sequence"/>
</dbReference>
<feature type="region of interest" description="Disordered" evidence="7">
    <location>
        <begin position="522"/>
        <end position="562"/>
    </location>
</feature>